<dbReference type="InterPro" id="IPR012338">
    <property type="entry name" value="Beta-lactam/transpept-like"/>
</dbReference>
<dbReference type="PANTHER" id="PTHR43283">
    <property type="entry name" value="BETA-LACTAMASE-RELATED"/>
    <property type="match status" value="1"/>
</dbReference>
<organism evidence="4 5">
    <name type="scientific">Streptomyces johnsoniae</name>
    <dbReference type="NCBI Taxonomy" id="3075532"/>
    <lineage>
        <taxon>Bacteria</taxon>
        <taxon>Bacillati</taxon>
        <taxon>Actinomycetota</taxon>
        <taxon>Actinomycetes</taxon>
        <taxon>Kitasatosporales</taxon>
        <taxon>Streptomycetaceae</taxon>
        <taxon>Streptomyces</taxon>
    </lineage>
</organism>
<proteinExistence type="predicted"/>
<dbReference type="GO" id="GO:0016787">
    <property type="term" value="F:hydrolase activity"/>
    <property type="evidence" value="ECO:0007669"/>
    <property type="project" value="UniProtKB-KW"/>
</dbReference>
<dbReference type="Proteomes" id="UP001183615">
    <property type="component" value="Unassembled WGS sequence"/>
</dbReference>
<dbReference type="RefSeq" id="WP_311616454.1">
    <property type="nucleotide sequence ID" value="NZ_JAVREV010000002.1"/>
</dbReference>
<name>A0ABU2S115_9ACTN</name>
<dbReference type="EC" id="3.1.1.103" evidence="4"/>
<evidence type="ECO:0000259" key="3">
    <source>
        <dbReference type="Pfam" id="PF00144"/>
    </source>
</evidence>
<gene>
    <name evidence="4" type="ORF">RM779_05875</name>
</gene>
<feature type="region of interest" description="Disordered" evidence="2">
    <location>
        <begin position="360"/>
        <end position="393"/>
    </location>
</feature>
<dbReference type="SUPFAM" id="SSF56601">
    <property type="entry name" value="beta-lactamase/transpeptidase-like"/>
    <property type="match status" value="1"/>
</dbReference>
<accession>A0ABU2S115</accession>
<evidence type="ECO:0000256" key="1">
    <source>
        <dbReference type="ARBA" id="ARBA00022801"/>
    </source>
</evidence>
<keyword evidence="5" id="KW-1185">Reference proteome</keyword>
<sequence>MSGAAAGLRYGEAAEAGLDAGRVARLVPAAEPFLAGPEPSAAGFVLLAARGGVIVEHAARGWAVAFGERDGRTVPLPAAERVPMARDTVFDVASLSKVFTAVVVVALAERGLLGPLGLDAPVSRWLAGFPAVPLRDLLTHTGRFEPEMDLGPFAGRAERLAAIAARPPGPPGYRYSDLGLIAAGAAAEAAADRPLDRLVAELVTGPLEMHDTGYRPPRAVWPRVAATEYQPWTGRGVVRGTVHDENAYHLGGVAGHAGVFSTARDLAVLGQAMLNGGRYGPARLLGADLVRRMLSDHNAGLGPGTARGLGWQLNQPDWMGELASPTAFGHAGFTGTSLVADPANGALLVLLANRVHPTRERGTGNALRRAPARELARALRGGRSDGRSDGRSG</sequence>
<dbReference type="Pfam" id="PF00144">
    <property type="entry name" value="Beta-lactamase"/>
    <property type="match status" value="1"/>
</dbReference>
<dbReference type="PANTHER" id="PTHR43283:SF11">
    <property type="entry name" value="BETA-LACTAMASE-RELATED DOMAIN-CONTAINING PROTEIN"/>
    <property type="match status" value="1"/>
</dbReference>
<dbReference type="InterPro" id="IPR001466">
    <property type="entry name" value="Beta-lactam-related"/>
</dbReference>
<protein>
    <submittedName>
        <fullName evidence="4">Serine hydrolase domain-containing protein</fullName>
        <ecNumber evidence="4">3.1.1.103</ecNumber>
    </submittedName>
</protein>
<evidence type="ECO:0000256" key="2">
    <source>
        <dbReference type="SAM" id="MobiDB-lite"/>
    </source>
</evidence>
<dbReference type="Gene3D" id="3.40.710.10">
    <property type="entry name" value="DD-peptidase/beta-lactamase superfamily"/>
    <property type="match status" value="1"/>
</dbReference>
<feature type="domain" description="Beta-lactamase-related" evidence="3">
    <location>
        <begin position="43"/>
        <end position="369"/>
    </location>
</feature>
<evidence type="ECO:0000313" key="5">
    <source>
        <dbReference type="Proteomes" id="UP001183615"/>
    </source>
</evidence>
<dbReference type="EMBL" id="JAVREV010000002">
    <property type="protein sequence ID" value="MDT0442129.1"/>
    <property type="molecule type" value="Genomic_DNA"/>
</dbReference>
<reference evidence="5" key="1">
    <citation type="submission" date="2023-07" db="EMBL/GenBank/DDBJ databases">
        <title>30 novel species of actinomycetes from the DSMZ collection.</title>
        <authorList>
            <person name="Nouioui I."/>
        </authorList>
    </citation>
    <scope>NUCLEOTIDE SEQUENCE [LARGE SCALE GENOMIC DNA]</scope>
    <source>
        <strain evidence="5">DSM 41886</strain>
    </source>
</reference>
<dbReference type="InterPro" id="IPR050789">
    <property type="entry name" value="Diverse_Enzym_Activities"/>
</dbReference>
<comment type="caution">
    <text evidence="4">The sequence shown here is derived from an EMBL/GenBank/DDBJ whole genome shotgun (WGS) entry which is preliminary data.</text>
</comment>
<feature type="compositionally biased region" description="Basic and acidic residues" evidence="2">
    <location>
        <begin position="371"/>
        <end position="393"/>
    </location>
</feature>
<evidence type="ECO:0000313" key="4">
    <source>
        <dbReference type="EMBL" id="MDT0442129.1"/>
    </source>
</evidence>
<keyword evidence="1 4" id="KW-0378">Hydrolase</keyword>